<dbReference type="SUPFAM" id="SSF52540">
    <property type="entry name" value="P-loop containing nucleoside triphosphate hydrolases"/>
    <property type="match status" value="2"/>
</dbReference>
<feature type="transmembrane region" description="Helical" evidence="12">
    <location>
        <begin position="1167"/>
        <end position="1187"/>
    </location>
</feature>
<feature type="compositionally biased region" description="Acidic residues" evidence="11">
    <location>
        <begin position="1524"/>
        <end position="1542"/>
    </location>
</feature>
<evidence type="ECO:0000256" key="11">
    <source>
        <dbReference type="SAM" id="MobiDB-lite"/>
    </source>
</evidence>
<dbReference type="FunFam" id="1.20.1560.10:FF:000013">
    <property type="entry name" value="ABC transporter C family member 2"/>
    <property type="match status" value="1"/>
</dbReference>
<dbReference type="PROSITE" id="PS50929">
    <property type="entry name" value="ABC_TM1F"/>
    <property type="match status" value="2"/>
</dbReference>
<dbReference type="EMBL" id="CP017558">
    <property type="protein sequence ID" value="AOW07035.1"/>
    <property type="molecule type" value="Genomic_DNA"/>
</dbReference>
<feature type="transmembrane region" description="Helical" evidence="12">
    <location>
        <begin position="123"/>
        <end position="144"/>
    </location>
</feature>
<evidence type="ECO:0000256" key="12">
    <source>
        <dbReference type="SAM" id="Phobius"/>
    </source>
</evidence>
<dbReference type="SMART" id="SM00382">
    <property type="entry name" value="AAA"/>
    <property type="match status" value="2"/>
</dbReference>
<evidence type="ECO:0000256" key="1">
    <source>
        <dbReference type="ARBA" id="ARBA00004128"/>
    </source>
</evidence>
<dbReference type="GO" id="GO:0140359">
    <property type="term" value="F:ABC-type transporter activity"/>
    <property type="evidence" value="ECO:0007669"/>
    <property type="project" value="InterPro"/>
</dbReference>
<sequence>MVGLCSHPEQWGISLLYDLTPCTCQALSHVFPSAIALIWGTREVVQFANKPNNAHIVRRQWDYWLKQSASVALILSLLYDASRHRAHPTDIFFWSPLVLVAATVEIIYLQHVEAAKSRIASSAVLWFWFTLAIGGLLETIGDAVRALNPRTALCTTFVASLVFSLECWVFDPRKSLPHMYQTAYEDLNPIEYANIASRSTFGWLGPLLKTGYSKVLTIDDIPACPTWLKTAVTHGTFEQTWQKQLRKKNPSLLWTITAVYGPKYLFLCVYNLGETLVPFIQPFLLRQLILVVTDYRAQEDAARSLNKPLDPDSESGLITKGIMVVTAMLALSLVQIVSSNKFIIGCFNMVLEVTGALSAAIHNKTLTVSPEAKADTNSGDIVNLMSTDVPQIAQTADIMDTIWGAPLGVVVCLTSIYFLIGKAMWAGVFVMSMNLPINAVFAYWETKFYEQIMAVRDKRTAVTTEVLTNIKSLKFYSWEKIFYDKVCKIRNGGELALQKKILHYEIAEAFSWSVATFVATSASFAVYTLGMKQPLTTDVAFPVMALYGALLEPLGSIPYIITHLLETGISIGRISKYLKARDLQPDAVTHVAAATVPGQVSVTVENGSFGWDSRDVAKDVDKLLLTDMNFEAKKGQIVCVVGKVGSGKTTFLHSLLGETYKHAGQVTVAGRVAYVAQSPWIMNATIKDNIVFGSKFDADFYAKVVDACALKSDFAILKDGDQTEVGEKGIALSGGQKARLGLARAVYSRADIILLDDPLSAVDEHVQHHIIQEVLGPNGLLQSKTKVLATNTLNALEHANMIYLIQDKTFVEKGSFEEVSRGEGQLSKLIKDFGRKGKKTDTSASASDLVSGPTTPTSMVETDPVLIEGEDTVEELGIDRTLTLRRASTAEFVAPKGPKSNADERDSDRVNQEIVTSGDIKSSVYVRYAKALGLGNLAMFLLCNIMVSVSQVAANYWLKDWAERSDDSELSSPGYYLTVYFILGIASGIWLVLELIFLHARGAIQAGIEMHAKMLACVLRAPMSFFETTPLGRITNRFSGDLYKIDANLPSAIEYLFNAIIAGMASLLVIVFATPMTLLFIIPLLVLFYRYQKYYIHSSREVRRLVTASRSPVYAHFQETLNGVSTIRGYARQATYEKINQARTDVSAKVRFIQQNLNRWLSLRLRVIAALVVFATGLFSILSLRWYNFMNPGIMGIVMTYALNVTWTLVLMVRMAINVETHSVSVERVWEYCELKSEAITEIPGCVPPSWPENGSISFNDYSTRYREGLDPVLKGISLDIKHKEKIGIVGRTGAGKSSLTLSLFRIIEAIGGNISIDGVDISKLGLRDLRQRLSIIPQDSQIFEGTIRENLDPSGTAHTDEEIWKVLELSHLAEFVRSSTDSDGQHQELLMKINEGGSNLSAGQKQLMCLGRALLNPSPILILDEATAAVDVETDKILQQTIRTEFKEKTILTIAHRLNTILDSDRIIVLSAGQVEEFDTPQNLLKNHDSLFYKLCERGGFVDGDEIKYTVAEEEGDDKKDNDDDDDDDDQPAYTVEEPDN</sequence>
<evidence type="ECO:0000259" key="14">
    <source>
        <dbReference type="PROSITE" id="PS50929"/>
    </source>
</evidence>
<feature type="transmembrane region" description="Helical" evidence="12">
    <location>
        <begin position="931"/>
        <end position="954"/>
    </location>
</feature>
<keyword evidence="10 12" id="KW-0472">Membrane</keyword>
<dbReference type="FunFam" id="1.20.1560.10:FF:000176">
    <property type="entry name" value="ATP-binding cassette bilirubin transporter"/>
    <property type="match status" value="1"/>
</dbReference>
<keyword evidence="4 12" id="KW-0812">Transmembrane</keyword>
<keyword evidence="5" id="KW-0677">Repeat</keyword>
<dbReference type="PROSITE" id="PS00211">
    <property type="entry name" value="ABC_TRANSPORTER_1"/>
    <property type="match status" value="2"/>
</dbReference>
<dbReference type="PANTHER" id="PTHR24223">
    <property type="entry name" value="ATP-BINDING CASSETTE SUB-FAMILY C"/>
    <property type="match status" value="1"/>
</dbReference>
<feature type="transmembrane region" description="Helical" evidence="12">
    <location>
        <begin position="317"/>
        <end position="336"/>
    </location>
</feature>
<dbReference type="InterPro" id="IPR003439">
    <property type="entry name" value="ABC_transporter-like_ATP-bd"/>
</dbReference>
<feature type="transmembrane region" description="Helical" evidence="12">
    <location>
        <begin position="401"/>
        <end position="420"/>
    </location>
</feature>
<evidence type="ECO:0008006" key="17">
    <source>
        <dbReference type="Google" id="ProtNLM"/>
    </source>
</evidence>
<dbReference type="VEuPathDB" id="FungiDB:YALI1_F15961g"/>
<dbReference type="InterPro" id="IPR044726">
    <property type="entry name" value="ABCC_6TM_D2"/>
</dbReference>
<accession>A0A1D8NN10</accession>
<comment type="similarity">
    <text evidence="2">Belongs to the ABC transporter superfamily. ABCC family. Conjugate transporter (TC 3.A.1.208) subfamily.</text>
</comment>
<reference evidence="15 16" key="1">
    <citation type="journal article" date="2016" name="PLoS ONE">
        <title>Sequence Assembly of Yarrowia lipolytica Strain W29/CLIB89 Shows Transposable Element Diversity.</title>
        <authorList>
            <person name="Magnan C."/>
            <person name="Yu J."/>
            <person name="Chang I."/>
            <person name="Jahn E."/>
            <person name="Kanomata Y."/>
            <person name="Wu J."/>
            <person name="Zeller M."/>
            <person name="Oakes M."/>
            <person name="Baldi P."/>
            <person name="Sandmeyer S."/>
        </authorList>
    </citation>
    <scope>NUCLEOTIDE SEQUENCE [LARGE SCALE GENOMIC DNA]</scope>
    <source>
        <strain evidence="16">CLIB89(W29)</strain>
    </source>
</reference>
<dbReference type="Pfam" id="PF00005">
    <property type="entry name" value="ABC_tran"/>
    <property type="match status" value="2"/>
</dbReference>
<keyword evidence="9 12" id="KW-1133">Transmembrane helix</keyword>
<dbReference type="Proteomes" id="UP000182444">
    <property type="component" value="Chromosome 1F"/>
</dbReference>
<feature type="transmembrane region" description="Helical" evidence="12">
    <location>
        <begin position="426"/>
        <end position="444"/>
    </location>
</feature>
<keyword evidence="6" id="KW-0547">Nucleotide-binding</keyword>
<evidence type="ECO:0000256" key="8">
    <source>
        <dbReference type="ARBA" id="ARBA00022967"/>
    </source>
</evidence>
<feature type="domain" description="ABC transmembrane type-1" evidence="14">
    <location>
        <begin position="265"/>
        <end position="566"/>
    </location>
</feature>
<keyword evidence="8" id="KW-1278">Translocase</keyword>
<feature type="region of interest" description="Disordered" evidence="11">
    <location>
        <begin position="836"/>
        <end position="860"/>
    </location>
</feature>
<feature type="transmembrane region" description="Helical" evidence="12">
    <location>
        <begin position="509"/>
        <end position="527"/>
    </location>
</feature>
<dbReference type="RefSeq" id="XP_505316.3">
    <property type="nucleotide sequence ID" value="XM_505316.3"/>
</dbReference>
<dbReference type="FunFam" id="3.40.50.300:FF:000450">
    <property type="entry name" value="ABC transporter C family member 2"/>
    <property type="match status" value="1"/>
</dbReference>
<dbReference type="InterPro" id="IPR027417">
    <property type="entry name" value="P-loop_NTPase"/>
</dbReference>
<dbReference type="OMA" id="ILISMEN"/>
<dbReference type="CDD" id="cd03244">
    <property type="entry name" value="ABCC_MRP_domain2"/>
    <property type="match status" value="1"/>
</dbReference>
<gene>
    <name evidence="15" type="ORF">YALI1_F15961g</name>
</gene>
<dbReference type="VEuPathDB" id="FungiDB:YALI0_F12089g"/>
<dbReference type="PANTHER" id="PTHR24223:SF443">
    <property type="entry name" value="MULTIDRUG-RESISTANCE LIKE PROTEIN 1, ISOFORM I"/>
    <property type="match status" value="1"/>
</dbReference>
<dbReference type="InterPro" id="IPR050173">
    <property type="entry name" value="ABC_transporter_C-like"/>
</dbReference>
<protein>
    <recommendedName>
        <fullName evidence="17">P-loop containing nucleoside triphosphate hydrolase protein</fullName>
    </recommendedName>
</protein>
<dbReference type="GO" id="GO:0016887">
    <property type="term" value="F:ATP hydrolysis activity"/>
    <property type="evidence" value="ECO:0007669"/>
    <property type="project" value="InterPro"/>
</dbReference>
<keyword evidence="7" id="KW-0067">ATP-binding</keyword>
<dbReference type="CDD" id="cd03250">
    <property type="entry name" value="ABCC_MRP_domain1"/>
    <property type="match status" value="1"/>
</dbReference>
<feature type="transmembrane region" description="Helical" evidence="12">
    <location>
        <begin position="252"/>
        <end position="273"/>
    </location>
</feature>
<dbReference type="eggNOG" id="KOG0054">
    <property type="taxonomic scope" value="Eukaryota"/>
</dbReference>
<dbReference type="InterPro" id="IPR011527">
    <property type="entry name" value="ABC1_TM_dom"/>
</dbReference>
<dbReference type="SUPFAM" id="SSF90123">
    <property type="entry name" value="ABC transporter transmembrane region"/>
    <property type="match status" value="2"/>
</dbReference>
<feature type="transmembrane region" description="Helical" evidence="12">
    <location>
        <begin position="1055"/>
        <end position="1088"/>
    </location>
</feature>
<dbReference type="Gene3D" id="1.20.1560.10">
    <property type="entry name" value="ABC transporter type 1, transmembrane domain"/>
    <property type="match status" value="2"/>
</dbReference>
<organism evidence="15 16">
    <name type="scientific">Yarrowia lipolytica</name>
    <name type="common">Candida lipolytica</name>
    <dbReference type="NCBI Taxonomy" id="4952"/>
    <lineage>
        <taxon>Eukaryota</taxon>
        <taxon>Fungi</taxon>
        <taxon>Dikarya</taxon>
        <taxon>Ascomycota</taxon>
        <taxon>Saccharomycotina</taxon>
        <taxon>Dipodascomycetes</taxon>
        <taxon>Dipodascales</taxon>
        <taxon>Dipodascales incertae sedis</taxon>
        <taxon>Yarrowia</taxon>
    </lineage>
</organism>
<proteinExistence type="inferred from homology"/>
<dbReference type="CDD" id="cd18580">
    <property type="entry name" value="ABC_6TM_ABCC_D2"/>
    <property type="match status" value="1"/>
</dbReference>
<evidence type="ECO:0000259" key="13">
    <source>
        <dbReference type="PROSITE" id="PS50893"/>
    </source>
</evidence>
<feature type="domain" description="ABC transmembrane type-1" evidence="14">
    <location>
        <begin position="941"/>
        <end position="1221"/>
    </location>
</feature>
<feature type="transmembrane region" description="Helical" evidence="12">
    <location>
        <begin position="1193"/>
        <end position="1213"/>
    </location>
</feature>
<dbReference type="CDD" id="cd18579">
    <property type="entry name" value="ABC_6TM_ABCC_D1"/>
    <property type="match status" value="1"/>
</dbReference>
<evidence type="ECO:0000256" key="9">
    <source>
        <dbReference type="ARBA" id="ARBA00022989"/>
    </source>
</evidence>
<feature type="domain" description="ABC transporter" evidence="13">
    <location>
        <begin position="1257"/>
        <end position="1498"/>
    </location>
</feature>
<keyword evidence="3" id="KW-0813">Transport</keyword>
<dbReference type="InterPro" id="IPR036640">
    <property type="entry name" value="ABC1_TM_sf"/>
</dbReference>
<dbReference type="GO" id="GO:0005524">
    <property type="term" value="F:ATP binding"/>
    <property type="evidence" value="ECO:0007669"/>
    <property type="project" value="UniProtKB-KW"/>
</dbReference>
<feature type="compositionally biased region" description="Polar residues" evidence="11">
    <location>
        <begin position="842"/>
        <end position="860"/>
    </location>
</feature>
<name>A0A1D8NN10_YARLL</name>
<dbReference type="FunFam" id="3.40.50.300:FF:000565">
    <property type="entry name" value="ABC bile acid transporter"/>
    <property type="match status" value="1"/>
</dbReference>
<dbReference type="KEGG" id="yli:2908192"/>
<feature type="transmembrane region" description="Helical" evidence="12">
    <location>
        <begin position="539"/>
        <end position="561"/>
    </location>
</feature>
<dbReference type="InterPro" id="IPR017871">
    <property type="entry name" value="ABC_transporter-like_CS"/>
</dbReference>
<comment type="subcellular location">
    <subcellularLocation>
        <location evidence="1">Vacuole membrane</location>
        <topology evidence="1">Multi-pass membrane protein</topology>
    </subcellularLocation>
</comment>
<evidence type="ECO:0000256" key="7">
    <source>
        <dbReference type="ARBA" id="ARBA00022840"/>
    </source>
</evidence>
<dbReference type="Pfam" id="PF24357">
    <property type="entry name" value="TMD0_ABC"/>
    <property type="match status" value="1"/>
</dbReference>
<feature type="region of interest" description="Disordered" evidence="11">
    <location>
        <begin position="1513"/>
        <end position="1542"/>
    </location>
</feature>
<feature type="domain" description="ABC transporter" evidence="13">
    <location>
        <begin position="602"/>
        <end position="832"/>
    </location>
</feature>
<dbReference type="PROSITE" id="PS50893">
    <property type="entry name" value="ABC_TRANSPORTER_2"/>
    <property type="match status" value="2"/>
</dbReference>
<dbReference type="Gene3D" id="3.40.50.300">
    <property type="entry name" value="P-loop containing nucleotide triphosphate hydrolases"/>
    <property type="match status" value="2"/>
</dbReference>
<feature type="transmembrane region" description="Helical" evidence="12">
    <location>
        <begin position="974"/>
        <end position="993"/>
    </location>
</feature>
<feature type="transmembrane region" description="Helical" evidence="12">
    <location>
        <begin position="91"/>
        <end position="111"/>
    </location>
</feature>
<dbReference type="InterPro" id="IPR003593">
    <property type="entry name" value="AAA+_ATPase"/>
</dbReference>
<evidence type="ECO:0000256" key="6">
    <source>
        <dbReference type="ARBA" id="ARBA00022741"/>
    </source>
</evidence>
<evidence type="ECO:0000313" key="16">
    <source>
        <dbReference type="Proteomes" id="UP000182444"/>
    </source>
</evidence>
<dbReference type="InterPro" id="IPR056227">
    <property type="entry name" value="TMD0_ABC"/>
</dbReference>
<dbReference type="GO" id="GO:0015086">
    <property type="term" value="F:cadmium ion transmembrane transporter activity"/>
    <property type="evidence" value="ECO:0007669"/>
    <property type="project" value="EnsemblFungi"/>
</dbReference>
<evidence type="ECO:0000256" key="10">
    <source>
        <dbReference type="ARBA" id="ARBA00023136"/>
    </source>
</evidence>
<evidence type="ECO:0000256" key="3">
    <source>
        <dbReference type="ARBA" id="ARBA00022448"/>
    </source>
</evidence>
<dbReference type="InterPro" id="IPR044746">
    <property type="entry name" value="ABCC_6TM_D1"/>
</dbReference>
<evidence type="ECO:0000256" key="4">
    <source>
        <dbReference type="ARBA" id="ARBA00022692"/>
    </source>
</evidence>
<dbReference type="GO" id="GO:0042144">
    <property type="term" value="P:vacuole fusion, non-autophagic"/>
    <property type="evidence" value="ECO:0007669"/>
    <property type="project" value="EnsemblFungi"/>
</dbReference>
<evidence type="ECO:0000256" key="5">
    <source>
        <dbReference type="ARBA" id="ARBA00022737"/>
    </source>
</evidence>
<dbReference type="Pfam" id="PF00664">
    <property type="entry name" value="ABC_membrane"/>
    <property type="match status" value="2"/>
</dbReference>
<dbReference type="GO" id="GO:0000329">
    <property type="term" value="C:fungal-type vacuole membrane"/>
    <property type="evidence" value="ECO:0007669"/>
    <property type="project" value="EnsemblFungi"/>
</dbReference>
<evidence type="ECO:0000256" key="2">
    <source>
        <dbReference type="ARBA" id="ARBA00009726"/>
    </source>
</evidence>
<dbReference type="GeneID" id="2908192"/>
<evidence type="ECO:0000313" key="15">
    <source>
        <dbReference type="EMBL" id="AOW07035.1"/>
    </source>
</evidence>